<reference evidence="1 2" key="1">
    <citation type="submission" date="2016-10" db="EMBL/GenBank/DDBJ databases">
        <authorList>
            <person name="de Groot N.N."/>
        </authorList>
    </citation>
    <scope>NUCLEOTIDE SEQUENCE [LARGE SCALE GENOMIC DNA]</scope>
    <source>
        <strain evidence="1 2">LMG 25475</strain>
    </source>
</reference>
<dbReference type="STRING" id="640205.SAMN05216381_2619"/>
<gene>
    <name evidence="1" type="ORF">SAMN05216381_2619</name>
</gene>
<protein>
    <submittedName>
        <fullName evidence="1">Uncharacterized conserved protein YdgA, DUF945 family</fullName>
    </submittedName>
</protein>
<accession>A0A1G7PNU4</accession>
<evidence type="ECO:0000313" key="1">
    <source>
        <dbReference type="EMBL" id="SDF87898.1"/>
    </source>
</evidence>
<evidence type="ECO:0000313" key="2">
    <source>
        <dbReference type="Proteomes" id="UP000243378"/>
    </source>
</evidence>
<proteinExistence type="predicted"/>
<dbReference type="InterPro" id="IPR010352">
    <property type="entry name" value="DUF945"/>
</dbReference>
<dbReference type="Proteomes" id="UP000243378">
    <property type="component" value="Unassembled WGS sequence"/>
</dbReference>
<dbReference type="RefSeq" id="WP_092368637.1">
    <property type="nucleotide sequence ID" value="NZ_FNBM01000005.1"/>
</dbReference>
<name>A0A1G7PNU4_9GAMM</name>
<sequence length="514" mass="54342">MNKIAGIVAGVVVAVGVISTAGAWYTGTQLPGVLQNAVEEANRQGQDALLGTGYAGKLELVSLETRLFTSTAHYRFSFDMPVEGDAPRHVEILLVDNIEHGPLPVSRLKRLNLWPVMAASNYALQATDFTQPWFDAAKGATPVSGQGAVGYDLSTRGTLVFAPLDFAPTPTATVKFSGMTLDFDASRHARNVVVNGSMDSLLVHLANDQGTPITAELRGLTVASDQHLGSGDFYLGDSSLMLATLQLNMGDKPAVLAKNVSQFGSLDEAGGLLGGRFGYDVGMVSYDGKDVAGMHMLWTAKNFDASAVQSLIELYRDKVAPVQHAQAANEEAPQVALTAAEEQRLKTDLEKLLSAKPQIALEKYSINTSNGEASLSLHVDLSKPASFELPQPELAKQMIAQLDAKLSIDKAVIGDGIRAQAQFNGQTDAKTIEDQAAMLTEMGSGMALGTGLLTLEGDTLKSSLHYATDKVTFNGQAMSVEEFAMFVMSKVNGVTGGVGAGNQPDGSTPGESYP</sequence>
<dbReference type="AlphaFoldDB" id="A0A1G7PNU4"/>
<organism evidence="1 2">
    <name type="scientific">Phytopseudomonas seleniipraecipitans</name>
    <dbReference type="NCBI Taxonomy" id="640205"/>
    <lineage>
        <taxon>Bacteria</taxon>
        <taxon>Pseudomonadati</taxon>
        <taxon>Pseudomonadota</taxon>
        <taxon>Gammaproteobacteria</taxon>
        <taxon>Pseudomonadales</taxon>
        <taxon>Pseudomonadaceae</taxon>
        <taxon>Phytopseudomonas</taxon>
    </lineage>
</organism>
<dbReference type="EMBL" id="FNBM01000005">
    <property type="protein sequence ID" value="SDF87898.1"/>
    <property type="molecule type" value="Genomic_DNA"/>
</dbReference>
<dbReference type="Pfam" id="PF06097">
    <property type="entry name" value="DUF945"/>
    <property type="match status" value="1"/>
</dbReference>
<dbReference type="OrthoDB" id="5444681at2"/>